<feature type="compositionally biased region" description="Polar residues" evidence="1">
    <location>
        <begin position="83"/>
        <end position="103"/>
    </location>
</feature>
<feature type="transmembrane region" description="Helical" evidence="2">
    <location>
        <begin position="16"/>
        <end position="34"/>
    </location>
</feature>
<keyword evidence="2" id="KW-0812">Transmembrane</keyword>
<name>A0AAW1XLI8_RUBAR</name>
<dbReference type="InterPro" id="IPR008803">
    <property type="entry name" value="RHD3/Sey1"/>
</dbReference>
<dbReference type="InterPro" id="IPR046758">
    <property type="entry name" value="Sey1/RHD3-like_3HB"/>
</dbReference>
<evidence type="ECO:0000259" key="3">
    <source>
        <dbReference type="Pfam" id="PF20428"/>
    </source>
</evidence>
<dbReference type="GO" id="GO:0003924">
    <property type="term" value="F:GTPase activity"/>
    <property type="evidence" value="ECO:0007669"/>
    <property type="project" value="TreeGrafter"/>
</dbReference>
<dbReference type="GO" id="GO:0005783">
    <property type="term" value="C:endoplasmic reticulum"/>
    <property type="evidence" value="ECO:0007669"/>
    <property type="project" value="TreeGrafter"/>
</dbReference>
<gene>
    <name evidence="4" type="ORF">M0R45_013907</name>
</gene>
<accession>A0AAW1XLI8</accession>
<evidence type="ECO:0000313" key="4">
    <source>
        <dbReference type="EMBL" id="KAK9937090.1"/>
    </source>
</evidence>
<keyword evidence="5" id="KW-1185">Reference proteome</keyword>
<evidence type="ECO:0000256" key="1">
    <source>
        <dbReference type="SAM" id="MobiDB-lite"/>
    </source>
</evidence>
<comment type="caution">
    <text evidence="4">The sequence shown here is derived from an EMBL/GenBank/DDBJ whole genome shotgun (WGS) entry which is preliminary data.</text>
</comment>
<dbReference type="EMBL" id="JBEDUW010000003">
    <property type="protein sequence ID" value="KAK9937090.1"/>
    <property type="molecule type" value="Genomic_DNA"/>
</dbReference>
<dbReference type="GO" id="GO:0016320">
    <property type="term" value="P:endoplasmic reticulum membrane fusion"/>
    <property type="evidence" value="ECO:0007669"/>
    <property type="project" value="TreeGrafter"/>
</dbReference>
<dbReference type="PANTHER" id="PTHR45923:SF20">
    <property type="entry name" value="PROTEIN ROOT HAIR DEFECTIVE 3 HOMOLOG 2"/>
    <property type="match status" value="1"/>
</dbReference>
<dbReference type="AlphaFoldDB" id="A0AAW1XLI8"/>
<organism evidence="4 5">
    <name type="scientific">Rubus argutus</name>
    <name type="common">Southern blackberry</name>
    <dbReference type="NCBI Taxonomy" id="59490"/>
    <lineage>
        <taxon>Eukaryota</taxon>
        <taxon>Viridiplantae</taxon>
        <taxon>Streptophyta</taxon>
        <taxon>Embryophyta</taxon>
        <taxon>Tracheophyta</taxon>
        <taxon>Spermatophyta</taxon>
        <taxon>Magnoliopsida</taxon>
        <taxon>eudicotyledons</taxon>
        <taxon>Gunneridae</taxon>
        <taxon>Pentapetalae</taxon>
        <taxon>rosids</taxon>
        <taxon>fabids</taxon>
        <taxon>Rosales</taxon>
        <taxon>Rosaceae</taxon>
        <taxon>Rosoideae</taxon>
        <taxon>Rosoideae incertae sedis</taxon>
        <taxon>Rubus</taxon>
    </lineage>
</organism>
<keyword evidence="2" id="KW-0472">Membrane</keyword>
<feature type="domain" description="Sey1/RHD3-like three-helix bundle" evidence="3">
    <location>
        <begin position="1"/>
        <end position="71"/>
    </location>
</feature>
<sequence length="141" mass="15610">MIVLGFNEFMLLLKNPLYLLVLFVAYLLSKALWVQMDIAGEFRHGALSGILSISSKFLPTVMDILRRLAEEAQGRPTPEAPTQPVSLDSQSFRSETPQPNPVTSSVPESSASSNISYSDSGMEYSSPNSTHRRTTNIQEME</sequence>
<feature type="compositionally biased region" description="Low complexity" evidence="1">
    <location>
        <begin position="104"/>
        <end position="120"/>
    </location>
</feature>
<evidence type="ECO:0000256" key="2">
    <source>
        <dbReference type="SAM" id="Phobius"/>
    </source>
</evidence>
<dbReference type="PANTHER" id="PTHR45923">
    <property type="entry name" value="PROTEIN SEY1"/>
    <property type="match status" value="1"/>
</dbReference>
<reference evidence="4 5" key="1">
    <citation type="journal article" date="2023" name="G3 (Bethesda)">
        <title>A chromosome-length genome assembly and annotation of blackberry (Rubus argutus, cv. 'Hillquist').</title>
        <authorList>
            <person name="Bruna T."/>
            <person name="Aryal R."/>
            <person name="Dudchenko O."/>
            <person name="Sargent D.J."/>
            <person name="Mead D."/>
            <person name="Buti M."/>
            <person name="Cavallini A."/>
            <person name="Hytonen T."/>
            <person name="Andres J."/>
            <person name="Pham M."/>
            <person name="Weisz D."/>
            <person name="Mascagni F."/>
            <person name="Usai G."/>
            <person name="Natali L."/>
            <person name="Bassil N."/>
            <person name="Fernandez G.E."/>
            <person name="Lomsadze A."/>
            <person name="Armour M."/>
            <person name="Olukolu B."/>
            <person name="Poorten T."/>
            <person name="Britton C."/>
            <person name="Davik J."/>
            <person name="Ashrafi H."/>
            <person name="Aiden E.L."/>
            <person name="Borodovsky M."/>
            <person name="Worthington M."/>
        </authorList>
    </citation>
    <scope>NUCLEOTIDE SEQUENCE [LARGE SCALE GENOMIC DNA]</scope>
    <source>
        <strain evidence="4">PI 553951</strain>
    </source>
</reference>
<evidence type="ECO:0000313" key="5">
    <source>
        <dbReference type="Proteomes" id="UP001457282"/>
    </source>
</evidence>
<protein>
    <recommendedName>
        <fullName evidence="3">Sey1/RHD3-like three-helix bundle domain-containing protein</fullName>
    </recommendedName>
</protein>
<feature type="region of interest" description="Disordered" evidence="1">
    <location>
        <begin position="69"/>
        <end position="141"/>
    </location>
</feature>
<keyword evidence="2" id="KW-1133">Transmembrane helix</keyword>
<proteinExistence type="predicted"/>
<feature type="compositionally biased region" description="Polar residues" evidence="1">
    <location>
        <begin position="123"/>
        <end position="141"/>
    </location>
</feature>
<dbReference type="Proteomes" id="UP001457282">
    <property type="component" value="Unassembled WGS sequence"/>
</dbReference>
<dbReference type="Pfam" id="PF20428">
    <property type="entry name" value="Sey1_3HB"/>
    <property type="match status" value="1"/>
</dbReference>